<dbReference type="Proteomes" id="UP000037784">
    <property type="component" value="Unassembled WGS sequence"/>
</dbReference>
<dbReference type="EMBL" id="BBZA01000038">
    <property type="protein sequence ID" value="GAP62277.1"/>
    <property type="molecule type" value="Genomic_DNA"/>
</dbReference>
<evidence type="ECO:0000256" key="2">
    <source>
        <dbReference type="ARBA" id="ARBA00023315"/>
    </source>
</evidence>
<dbReference type="EC" id="2.3.1.51" evidence="4"/>
<evidence type="ECO:0000259" key="3">
    <source>
        <dbReference type="SMART" id="SM00563"/>
    </source>
</evidence>
<dbReference type="FunCoup" id="A0A0N0RFD2">
    <property type="interactions" value="243"/>
</dbReference>
<dbReference type="RefSeq" id="WP_054492215.1">
    <property type="nucleotide sequence ID" value="NZ_BBZA01000038.1"/>
</dbReference>
<reference evidence="4 5" key="1">
    <citation type="journal article" date="2015" name="Genome Announc.">
        <title>Draft Genome Sequence of a Heterotrophic Facultative Anaerobic Thermophilic Bacterium, Ardenticatena maritima Strain 110ST.</title>
        <authorList>
            <person name="Kawaichi S."/>
            <person name="Yoshida T."/>
            <person name="Sako Y."/>
            <person name="Nakamura R."/>
        </authorList>
    </citation>
    <scope>NUCLEOTIDE SEQUENCE [LARGE SCALE GENOMIC DNA]</scope>
    <source>
        <strain evidence="4 5">110S</strain>
    </source>
</reference>
<evidence type="ECO:0000313" key="5">
    <source>
        <dbReference type="Proteomes" id="UP000037784"/>
    </source>
</evidence>
<dbReference type="OrthoDB" id="9803035at2"/>
<proteinExistence type="predicted"/>
<organism evidence="4 5">
    <name type="scientific">Ardenticatena maritima</name>
    <dbReference type="NCBI Taxonomy" id="872965"/>
    <lineage>
        <taxon>Bacteria</taxon>
        <taxon>Bacillati</taxon>
        <taxon>Chloroflexota</taxon>
        <taxon>Ardenticatenia</taxon>
        <taxon>Ardenticatenales</taxon>
        <taxon>Ardenticatenaceae</taxon>
        <taxon>Ardenticatena</taxon>
    </lineage>
</organism>
<name>A0A0N0RFD2_9CHLR</name>
<dbReference type="GO" id="GO:0003841">
    <property type="term" value="F:1-acylglycerol-3-phosphate O-acyltransferase activity"/>
    <property type="evidence" value="ECO:0007669"/>
    <property type="project" value="UniProtKB-EC"/>
</dbReference>
<evidence type="ECO:0000256" key="1">
    <source>
        <dbReference type="ARBA" id="ARBA00022679"/>
    </source>
</evidence>
<keyword evidence="1 4" id="KW-0808">Transferase</keyword>
<dbReference type="AlphaFoldDB" id="A0A0N0RFD2"/>
<comment type="caution">
    <text evidence="4">The sequence shown here is derived from an EMBL/GenBank/DDBJ whole genome shotgun (WGS) entry which is preliminary data.</text>
</comment>
<dbReference type="SUPFAM" id="SSF69593">
    <property type="entry name" value="Glycerol-3-phosphate (1)-acyltransferase"/>
    <property type="match status" value="1"/>
</dbReference>
<gene>
    <name evidence="4" type="primary">plsC</name>
    <name evidence="4" type="ORF">ARMA_0700</name>
</gene>
<protein>
    <submittedName>
        <fullName evidence="4">1-acyl-sn-glycerol-3-phosphate acyltransferase</fullName>
        <ecNumber evidence="4">2.3.1.51</ecNumber>
    </submittedName>
</protein>
<accession>A0A0N0RFD2</accession>
<dbReference type="SMART" id="SM00563">
    <property type="entry name" value="PlsC"/>
    <property type="match status" value="1"/>
</dbReference>
<dbReference type="PANTHER" id="PTHR10434:SF11">
    <property type="entry name" value="1-ACYL-SN-GLYCEROL-3-PHOSPHATE ACYLTRANSFERASE"/>
    <property type="match status" value="1"/>
</dbReference>
<reference evidence="5" key="2">
    <citation type="submission" date="2015-08" db="EMBL/GenBank/DDBJ databases">
        <title>Draft Genome Sequence of a Heterotrophic Facultative Anaerobic Bacterium Ardenticatena maritima Strain 110S.</title>
        <authorList>
            <person name="Kawaichi S."/>
            <person name="Yoshida T."/>
            <person name="Sako Y."/>
            <person name="Nakamura R."/>
        </authorList>
    </citation>
    <scope>NUCLEOTIDE SEQUENCE [LARGE SCALE GENOMIC DNA]</scope>
    <source>
        <strain evidence="5">110S</strain>
    </source>
</reference>
<dbReference type="PANTHER" id="PTHR10434">
    <property type="entry name" value="1-ACYL-SN-GLYCEROL-3-PHOSPHATE ACYLTRANSFERASE"/>
    <property type="match status" value="1"/>
</dbReference>
<dbReference type="InterPro" id="IPR002123">
    <property type="entry name" value="Plipid/glycerol_acylTrfase"/>
</dbReference>
<evidence type="ECO:0000313" key="4">
    <source>
        <dbReference type="EMBL" id="GAP62277.1"/>
    </source>
</evidence>
<dbReference type="GO" id="GO:0006654">
    <property type="term" value="P:phosphatidic acid biosynthetic process"/>
    <property type="evidence" value="ECO:0007669"/>
    <property type="project" value="TreeGrafter"/>
</dbReference>
<sequence length="233" mass="26843">MQRYLPRFYHIANWLLRHVIFRLLLRVHVEGLHHIPQKGAFILISNHMSFLDPPLIGTYIPREVVMMSKVENFEKPIIGQIVRWYGAFPIRRGAGDIRALKQALRVLRDGQVLYLAPEGTRSPTHSLLRGKEGLALLAVQANVPVVPVAIWGQEQWRKAWPRLRRPDVYIRVGRPFWLRSEQRRPPRDVLQKLTDAAMCRLAQLLPPQYRGVYANCEPIAGDVLTVEEAMTPA</sequence>
<dbReference type="InParanoid" id="A0A0N0RFD2"/>
<keyword evidence="5" id="KW-1185">Reference proteome</keyword>
<feature type="domain" description="Phospholipid/glycerol acyltransferase" evidence="3">
    <location>
        <begin position="41"/>
        <end position="153"/>
    </location>
</feature>
<keyword evidence="2 4" id="KW-0012">Acyltransferase</keyword>
<dbReference type="CDD" id="cd07989">
    <property type="entry name" value="LPLAT_AGPAT-like"/>
    <property type="match status" value="1"/>
</dbReference>
<dbReference type="Pfam" id="PF01553">
    <property type="entry name" value="Acyltransferase"/>
    <property type="match status" value="1"/>
</dbReference>